<dbReference type="InterPro" id="IPR035093">
    <property type="entry name" value="RelE/ParE_toxin_dom_sf"/>
</dbReference>
<comment type="caution">
    <text evidence="2">The sequence shown here is derived from an EMBL/GenBank/DDBJ whole genome shotgun (WGS) entry which is preliminary data.</text>
</comment>
<dbReference type="AlphaFoldDB" id="A0A554LHL1"/>
<dbReference type="Gene3D" id="3.30.2310.20">
    <property type="entry name" value="RelE-like"/>
    <property type="match status" value="1"/>
</dbReference>
<evidence type="ECO:0000256" key="1">
    <source>
        <dbReference type="ARBA" id="ARBA00022649"/>
    </source>
</evidence>
<name>A0A554LHL1_9BACT</name>
<dbReference type="InterPro" id="IPR007712">
    <property type="entry name" value="RelE/ParE_toxin"/>
</dbReference>
<reference evidence="2 3" key="1">
    <citation type="submission" date="2017-07" db="EMBL/GenBank/DDBJ databases">
        <title>Mechanisms for carbon and nitrogen cycling indicate functional differentiation within the Candidate Phyla Radiation.</title>
        <authorList>
            <person name="Danczak R.E."/>
            <person name="Johnston M.D."/>
            <person name="Kenah C."/>
            <person name="Slattery M."/>
            <person name="Wrighton K.C."/>
            <person name="Wilkins M.J."/>
        </authorList>
    </citation>
    <scope>NUCLEOTIDE SEQUENCE [LARGE SCALE GENOMIC DNA]</scope>
    <source>
        <strain evidence="2">Licking1014_85</strain>
    </source>
</reference>
<protein>
    <submittedName>
        <fullName evidence="2">Uncharacterized protein</fullName>
    </submittedName>
</protein>
<evidence type="ECO:0000313" key="3">
    <source>
        <dbReference type="Proteomes" id="UP000315589"/>
    </source>
</evidence>
<evidence type="ECO:0000313" key="2">
    <source>
        <dbReference type="EMBL" id="TSC92356.1"/>
    </source>
</evidence>
<organism evidence="2 3">
    <name type="scientific">Candidatus Berkelbacteria bacterium Licking1014_85</name>
    <dbReference type="NCBI Taxonomy" id="2017148"/>
    <lineage>
        <taxon>Bacteria</taxon>
        <taxon>Candidatus Berkelbacteria</taxon>
    </lineage>
</organism>
<dbReference type="Proteomes" id="UP000315589">
    <property type="component" value="Unassembled WGS sequence"/>
</dbReference>
<keyword evidence="1" id="KW-1277">Toxin-antitoxin system</keyword>
<feature type="non-terminal residue" evidence="2">
    <location>
        <position position="74"/>
    </location>
</feature>
<dbReference type="EMBL" id="VMGI01000069">
    <property type="protein sequence ID" value="TSC92356.1"/>
    <property type="molecule type" value="Genomic_DNA"/>
</dbReference>
<sequence length="74" mass="8873">METDNKYHIIVPKICAKEFKKIPKLWLEKIAKAINLLETDPFFGQKLWGKLEGKRKIRIPPYRIIYFINTKKRA</sequence>
<accession>A0A554LHL1</accession>
<proteinExistence type="predicted"/>
<dbReference type="Pfam" id="PF05016">
    <property type="entry name" value="ParE_toxin"/>
    <property type="match status" value="1"/>
</dbReference>
<gene>
    <name evidence="2" type="ORF">CEN91_482</name>
</gene>
<dbReference type="SUPFAM" id="SSF143011">
    <property type="entry name" value="RelE-like"/>
    <property type="match status" value="1"/>
</dbReference>